<dbReference type="PANTHER" id="PTHR22648:SF0">
    <property type="entry name" value="TRANSCRIPTION TERMINATION_ANTITERMINATION PROTEIN NUSA"/>
    <property type="match status" value="1"/>
</dbReference>
<accession>U2LWE2</accession>
<dbReference type="NCBIfam" id="TIGR01953">
    <property type="entry name" value="NusA"/>
    <property type="match status" value="1"/>
</dbReference>
<dbReference type="InterPro" id="IPR010213">
    <property type="entry name" value="TF_NusA"/>
</dbReference>
<keyword evidence="4 7" id="KW-0694">RNA-binding</keyword>
<feature type="domain" description="K Homology" evidence="9">
    <location>
        <begin position="231"/>
        <end position="299"/>
    </location>
</feature>
<dbReference type="Gene3D" id="3.30.1480.10">
    <property type="entry name" value="NusA, N-terminal domain"/>
    <property type="match status" value="1"/>
</dbReference>
<dbReference type="GO" id="GO:0003700">
    <property type="term" value="F:DNA-binding transcription factor activity"/>
    <property type="evidence" value="ECO:0007669"/>
    <property type="project" value="InterPro"/>
</dbReference>
<evidence type="ECO:0000256" key="1">
    <source>
        <dbReference type="ARBA" id="ARBA00022472"/>
    </source>
</evidence>
<dbReference type="HOGENOM" id="CLU_029242_2_2_9"/>
<feature type="region of interest" description="Disordered" evidence="8">
    <location>
        <begin position="350"/>
        <end position="394"/>
    </location>
</feature>
<gene>
    <name evidence="7" type="primary">nusA</name>
    <name evidence="10" type="ORF">RUMCAL_02590</name>
</gene>
<dbReference type="InterPro" id="IPR004087">
    <property type="entry name" value="KH_dom"/>
</dbReference>
<comment type="caution">
    <text evidence="10">The sequence shown here is derived from an EMBL/GenBank/DDBJ whole genome shotgun (WGS) entry which is preliminary data.</text>
</comment>
<sequence length="394" mass="43430">MDNSFFDALSLLGSENNVDIAQLVEKVKSAMLKAARKAYPECEDNITVEIDPATKKFEMYVRQTVVDDEPIDANEVNIDVARTVDPNAYVGGTIDRRLDIAKFGRAAAQSAKQSIKGDLREINRERILGEFESLENDCITCEVSRVETNGTATLLYHKTELYLFPNEQIPGETLHEGQRVKVYITTIANKQKKPIIKISRVRKELVKRLFELEIPEIYDGTVEIKSISREAGSRTKVAVWSKDENVDAIGACIGPKRSRISAIVAELNGEKIDIIPYSEKPEEFIAKALAPATVLDVQILSEEERTCTVKVPNNQLSLAIGNKGQNAKLAAKLTGYKIDIKPEFDVLTKHEHDAAPAEQPEAPQAEQPAEAAAEAPAETAETEASAPEANSVEE</sequence>
<evidence type="ECO:0000313" key="11">
    <source>
        <dbReference type="Proteomes" id="UP000016662"/>
    </source>
</evidence>
<keyword evidence="11" id="KW-1185">Reference proteome</keyword>
<keyword evidence="1 7" id="KW-0806">Transcription termination</keyword>
<dbReference type="InterPro" id="IPR058582">
    <property type="entry name" value="KH_NusA_2nd"/>
</dbReference>
<dbReference type="GO" id="GO:0003723">
    <property type="term" value="F:RNA binding"/>
    <property type="evidence" value="ECO:0007669"/>
    <property type="project" value="UniProtKB-UniRule"/>
</dbReference>
<organism evidence="10 11">
    <name type="scientific">Ruminococcus callidus ATCC 27760</name>
    <dbReference type="NCBI Taxonomy" id="411473"/>
    <lineage>
        <taxon>Bacteria</taxon>
        <taxon>Bacillati</taxon>
        <taxon>Bacillota</taxon>
        <taxon>Clostridia</taxon>
        <taxon>Eubacteriales</taxon>
        <taxon>Oscillospiraceae</taxon>
        <taxon>Ruminococcus</taxon>
    </lineage>
</organism>
<dbReference type="InterPro" id="IPR025249">
    <property type="entry name" value="TF_NusA_KH_1st"/>
</dbReference>
<dbReference type="eggNOG" id="COG0195">
    <property type="taxonomic scope" value="Bacteria"/>
</dbReference>
<dbReference type="PATRIC" id="fig|411473.3.peg.2166"/>
<dbReference type="Pfam" id="PF26594">
    <property type="entry name" value="KH_NusA_2nd"/>
    <property type="match status" value="1"/>
</dbReference>
<feature type="compositionally biased region" description="Low complexity" evidence="8">
    <location>
        <begin position="356"/>
        <end position="394"/>
    </location>
</feature>
<evidence type="ECO:0000256" key="7">
    <source>
        <dbReference type="HAMAP-Rule" id="MF_00945"/>
    </source>
</evidence>
<evidence type="ECO:0000256" key="6">
    <source>
        <dbReference type="ARBA" id="ARBA00023163"/>
    </source>
</evidence>
<comment type="subcellular location">
    <subcellularLocation>
        <location evidence="7">Cytoplasm</location>
    </subcellularLocation>
</comment>
<keyword evidence="6 7" id="KW-0804">Transcription</keyword>
<dbReference type="SUPFAM" id="SSF50249">
    <property type="entry name" value="Nucleic acid-binding proteins"/>
    <property type="match status" value="1"/>
</dbReference>
<dbReference type="OrthoDB" id="9807233at2"/>
<comment type="subunit">
    <text evidence="7">Monomer. Binds directly to the core enzyme of the DNA-dependent RNA polymerase and to nascent RNA.</text>
</comment>
<dbReference type="FunFam" id="3.30.300.20:FF:000005">
    <property type="entry name" value="Transcription termination/antitermination protein NusA"/>
    <property type="match status" value="1"/>
</dbReference>
<dbReference type="InterPro" id="IPR013735">
    <property type="entry name" value="TF_NusA_N"/>
</dbReference>
<name>U2LWE2_9FIRM</name>
<evidence type="ECO:0000256" key="8">
    <source>
        <dbReference type="SAM" id="MobiDB-lite"/>
    </source>
</evidence>
<evidence type="ECO:0000313" key="10">
    <source>
        <dbReference type="EMBL" id="ERJ91423.1"/>
    </source>
</evidence>
<evidence type="ECO:0000259" key="9">
    <source>
        <dbReference type="SMART" id="SM00322"/>
    </source>
</evidence>
<dbReference type="InterPro" id="IPR015946">
    <property type="entry name" value="KH_dom-like_a/b"/>
</dbReference>
<dbReference type="InterPro" id="IPR036555">
    <property type="entry name" value="NusA_N_sf"/>
</dbReference>
<feature type="domain" description="K Homology" evidence="9">
    <location>
        <begin position="303"/>
        <end position="366"/>
    </location>
</feature>
<comment type="function">
    <text evidence="7">Participates in both transcription termination and antitermination.</text>
</comment>
<dbReference type="PROSITE" id="PS50084">
    <property type="entry name" value="KH_TYPE_1"/>
    <property type="match status" value="1"/>
</dbReference>
<dbReference type="InterPro" id="IPR009019">
    <property type="entry name" value="KH_sf_prok-type"/>
</dbReference>
<dbReference type="EMBL" id="AWVF01000315">
    <property type="protein sequence ID" value="ERJ91423.1"/>
    <property type="molecule type" value="Genomic_DNA"/>
</dbReference>
<dbReference type="GO" id="GO:0006353">
    <property type="term" value="P:DNA-templated transcription termination"/>
    <property type="evidence" value="ECO:0007669"/>
    <property type="project" value="UniProtKB-UniRule"/>
</dbReference>
<dbReference type="PANTHER" id="PTHR22648">
    <property type="entry name" value="TRANSCRIPTION TERMINATION FACTOR NUSA"/>
    <property type="match status" value="1"/>
</dbReference>
<dbReference type="Pfam" id="PF13184">
    <property type="entry name" value="KH_NusA_1st"/>
    <property type="match status" value="1"/>
</dbReference>
<dbReference type="Proteomes" id="UP000016662">
    <property type="component" value="Unassembled WGS sequence"/>
</dbReference>
<evidence type="ECO:0000256" key="5">
    <source>
        <dbReference type="ARBA" id="ARBA00023015"/>
    </source>
</evidence>
<dbReference type="Gene3D" id="3.30.300.20">
    <property type="match status" value="2"/>
</dbReference>
<keyword evidence="5 7" id="KW-0805">Transcription regulation</keyword>
<dbReference type="Gene3D" id="2.40.50.140">
    <property type="entry name" value="Nucleic acid-binding proteins"/>
    <property type="match status" value="1"/>
</dbReference>
<comment type="similarity">
    <text evidence="7">Belongs to the NusA family.</text>
</comment>
<dbReference type="CDD" id="cd22529">
    <property type="entry name" value="KH-II_NusA_rpt2"/>
    <property type="match status" value="1"/>
</dbReference>
<dbReference type="GO" id="GO:0005829">
    <property type="term" value="C:cytosol"/>
    <property type="evidence" value="ECO:0007669"/>
    <property type="project" value="TreeGrafter"/>
</dbReference>
<dbReference type="Pfam" id="PF08529">
    <property type="entry name" value="NusA_N"/>
    <property type="match status" value="1"/>
</dbReference>
<dbReference type="STRING" id="411473.RUMCAL_02590"/>
<dbReference type="SUPFAM" id="SSF54814">
    <property type="entry name" value="Prokaryotic type KH domain (KH-domain type II)"/>
    <property type="match status" value="2"/>
</dbReference>
<dbReference type="SUPFAM" id="SSF69705">
    <property type="entry name" value="Transcription factor NusA, N-terminal domain"/>
    <property type="match status" value="1"/>
</dbReference>
<evidence type="ECO:0000256" key="2">
    <source>
        <dbReference type="ARBA" id="ARBA00022490"/>
    </source>
</evidence>
<dbReference type="HAMAP" id="MF_00945_B">
    <property type="entry name" value="NusA_B"/>
    <property type="match status" value="1"/>
</dbReference>
<dbReference type="InterPro" id="IPR030842">
    <property type="entry name" value="TF_NusA_bacterial"/>
</dbReference>
<dbReference type="FunFam" id="3.30.300.20:FF:000002">
    <property type="entry name" value="Transcription termination/antitermination protein NusA"/>
    <property type="match status" value="1"/>
</dbReference>
<evidence type="ECO:0000256" key="4">
    <source>
        <dbReference type="ARBA" id="ARBA00022884"/>
    </source>
</evidence>
<dbReference type="InterPro" id="IPR012340">
    <property type="entry name" value="NA-bd_OB-fold"/>
</dbReference>
<protein>
    <recommendedName>
        <fullName evidence="7">Transcription termination/antitermination protein NusA</fullName>
    </recommendedName>
</protein>
<keyword evidence="2 7" id="KW-0963">Cytoplasm</keyword>
<keyword evidence="3 7" id="KW-0889">Transcription antitermination</keyword>
<proteinExistence type="inferred from homology"/>
<dbReference type="AlphaFoldDB" id="U2LWE2"/>
<dbReference type="RefSeq" id="WP_021680762.1">
    <property type="nucleotide sequence ID" value="NZ_KI260304.1"/>
</dbReference>
<evidence type="ECO:0000256" key="3">
    <source>
        <dbReference type="ARBA" id="ARBA00022814"/>
    </source>
</evidence>
<dbReference type="SMART" id="SM00322">
    <property type="entry name" value="KH"/>
    <property type="match status" value="2"/>
</dbReference>
<reference evidence="10 11" key="1">
    <citation type="submission" date="2013-07" db="EMBL/GenBank/DDBJ databases">
        <authorList>
            <person name="Weinstock G."/>
            <person name="Sodergren E."/>
            <person name="Wylie T."/>
            <person name="Fulton L."/>
            <person name="Fulton R."/>
            <person name="Fronick C."/>
            <person name="O'Laughlin M."/>
            <person name="Godfrey J."/>
            <person name="Miner T."/>
            <person name="Herter B."/>
            <person name="Appelbaum E."/>
            <person name="Cordes M."/>
            <person name="Lek S."/>
            <person name="Wollam A."/>
            <person name="Pepin K.H."/>
            <person name="Palsikar V.B."/>
            <person name="Mitreva M."/>
            <person name="Wilson R.K."/>
        </authorList>
    </citation>
    <scope>NUCLEOTIDE SEQUENCE [LARGE SCALE GENOMIC DNA]</scope>
    <source>
        <strain evidence="10 11">ATCC 27760</strain>
    </source>
</reference>
<dbReference type="GO" id="GO:0031564">
    <property type="term" value="P:transcription antitermination"/>
    <property type="evidence" value="ECO:0007669"/>
    <property type="project" value="UniProtKB-UniRule"/>
</dbReference>
<dbReference type="CDD" id="cd02134">
    <property type="entry name" value="KH-II_NusA_rpt1"/>
    <property type="match status" value="1"/>
</dbReference>